<dbReference type="EMBL" id="QZWG01000020">
    <property type="protein sequence ID" value="RZB41966.1"/>
    <property type="molecule type" value="Genomic_DNA"/>
</dbReference>
<dbReference type="InterPro" id="IPR001128">
    <property type="entry name" value="Cyt_P450"/>
</dbReference>
<dbReference type="GO" id="GO:0004497">
    <property type="term" value="F:monooxygenase activity"/>
    <property type="evidence" value="ECO:0007669"/>
    <property type="project" value="UniProtKB-KW"/>
</dbReference>
<dbReference type="InterPro" id="IPR036396">
    <property type="entry name" value="Cyt_P450_sf"/>
</dbReference>
<dbReference type="Gene3D" id="1.10.630.10">
    <property type="entry name" value="Cytochrome P450"/>
    <property type="match status" value="1"/>
</dbReference>
<dbReference type="Gramene" id="XM_028365291.1">
    <property type="protein sequence ID" value="XP_028221092.1"/>
    <property type="gene ID" value="LOC114402642"/>
</dbReference>
<name>A0A445EZJ4_GLYSO</name>
<dbReference type="GO" id="GO:0020037">
    <property type="term" value="F:heme binding"/>
    <property type="evidence" value="ECO:0007669"/>
    <property type="project" value="InterPro"/>
</dbReference>
<dbReference type="GO" id="GO:0005506">
    <property type="term" value="F:iron ion binding"/>
    <property type="evidence" value="ECO:0007669"/>
    <property type="project" value="InterPro"/>
</dbReference>
<evidence type="ECO:0000313" key="3">
    <source>
        <dbReference type="Proteomes" id="UP000289340"/>
    </source>
</evidence>
<sequence>MLSNTNISNSFSHRKVEVMKSIKDVYEKKIGCKISVGELAFLTATNAIRSMIWGETLQGEGDAIGAKFREFVSELMVLLGKPNISDLYPVLACLDLQGIERRTRNVSHGIDRLFDSAIEKRMNVTGKGESKSKKKDVLQYLLELTKSDSDSASMTMSEIKVIS</sequence>
<dbReference type="GO" id="GO:0016705">
    <property type="term" value="F:oxidoreductase activity, acting on paired donors, with incorporation or reduction of molecular oxygen"/>
    <property type="evidence" value="ECO:0007669"/>
    <property type="project" value="InterPro"/>
</dbReference>
<comment type="caution">
    <text evidence="2">The sequence shown here is derived from an EMBL/GenBank/DDBJ whole genome shotgun (WGS) entry which is preliminary data.</text>
</comment>
<organism evidence="2 3">
    <name type="scientific">Glycine soja</name>
    <name type="common">Wild soybean</name>
    <dbReference type="NCBI Taxonomy" id="3848"/>
    <lineage>
        <taxon>Eukaryota</taxon>
        <taxon>Viridiplantae</taxon>
        <taxon>Streptophyta</taxon>
        <taxon>Embryophyta</taxon>
        <taxon>Tracheophyta</taxon>
        <taxon>Spermatophyta</taxon>
        <taxon>Magnoliopsida</taxon>
        <taxon>eudicotyledons</taxon>
        <taxon>Gunneridae</taxon>
        <taxon>Pentapetalae</taxon>
        <taxon>rosids</taxon>
        <taxon>fabids</taxon>
        <taxon>Fabales</taxon>
        <taxon>Fabaceae</taxon>
        <taxon>Papilionoideae</taxon>
        <taxon>50 kb inversion clade</taxon>
        <taxon>NPAAA clade</taxon>
        <taxon>indigoferoid/millettioid clade</taxon>
        <taxon>Phaseoleae</taxon>
        <taxon>Glycine</taxon>
        <taxon>Glycine subgen. Soja</taxon>
    </lineage>
</organism>
<dbReference type="Proteomes" id="UP000289340">
    <property type="component" value="Chromosome 20"/>
</dbReference>
<reference evidence="2 3" key="1">
    <citation type="submission" date="2018-09" db="EMBL/GenBank/DDBJ databases">
        <title>A high-quality reference genome of wild soybean provides a powerful tool to mine soybean genomes.</title>
        <authorList>
            <person name="Xie M."/>
            <person name="Chung C.Y.L."/>
            <person name="Li M.-W."/>
            <person name="Wong F.-L."/>
            <person name="Chan T.-F."/>
            <person name="Lam H.-M."/>
        </authorList>
    </citation>
    <scope>NUCLEOTIDE SEQUENCE [LARGE SCALE GENOMIC DNA]</scope>
    <source>
        <strain evidence="3">cv. W05</strain>
        <tissue evidence="2">Hypocotyl of etiolated seedlings</tissue>
    </source>
</reference>
<dbReference type="PANTHER" id="PTHR47951:SF7">
    <property type="entry name" value="FLAVONOID 3',5'-HYDROXYLASE-LIKE ISOFORM X1"/>
    <property type="match status" value="1"/>
</dbReference>
<dbReference type="PANTHER" id="PTHR47951">
    <property type="entry name" value="OS08G0547900 PROTEIN"/>
    <property type="match status" value="1"/>
</dbReference>
<evidence type="ECO:0000313" key="2">
    <source>
        <dbReference type="EMBL" id="RZB41967.1"/>
    </source>
</evidence>
<dbReference type="Pfam" id="PF00067">
    <property type="entry name" value="p450"/>
    <property type="match status" value="1"/>
</dbReference>
<dbReference type="SMR" id="A0A445EZJ4"/>
<keyword evidence="2" id="KW-0560">Oxidoreductase</keyword>
<accession>A0A445EZJ4</accession>
<dbReference type="AlphaFoldDB" id="A0A445EZJ4"/>
<evidence type="ECO:0000313" key="1">
    <source>
        <dbReference type="EMBL" id="RZB41966.1"/>
    </source>
</evidence>
<dbReference type="EMBL" id="QZWG01000020">
    <property type="protein sequence ID" value="RZB41967.1"/>
    <property type="molecule type" value="Genomic_DNA"/>
</dbReference>
<protein>
    <submittedName>
        <fullName evidence="1">Flavonoid 3'-monooxygenase isoform A</fullName>
    </submittedName>
    <submittedName>
        <fullName evidence="2">Flavonoid 3'-monooxygenase isoform B</fullName>
    </submittedName>
</protein>
<gene>
    <name evidence="2" type="ORF">D0Y65_052811</name>
</gene>
<keyword evidence="2" id="KW-0503">Monooxygenase</keyword>
<proteinExistence type="predicted"/>
<keyword evidence="3" id="KW-1185">Reference proteome</keyword>
<dbReference type="SUPFAM" id="SSF48264">
    <property type="entry name" value="Cytochrome P450"/>
    <property type="match status" value="1"/>
</dbReference>